<organism evidence="2">
    <name type="scientific">mine drainage metagenome</name>
    <dbReference type="NCBI Taxonomy" id="410659"/>
    <lineage>
        <taxon>unclassified sequences</taxon>
        <taxon>metagenomes</taxon>
        <taxon>ecological metagenomes</taxon>
    </lineage>
</organism>
<dbReference type="Pfam" id="PF04386">
    <property type="entry name" value="SspB"/>
    <property type="match status" value="1"/>
</dbReference>
<dbReference type="Gene3D" id="2.30.30.220">
    <property type="entry name" value="SspB-like"/>
    <property type="match status" value="1"/>
</dbReference>
<dbReference type="AlphaFoldDB" id="A0A1J5T241"/>
<proteinExistence type="predicted"/>
<name>A0A1J5T241_9ZZZZ</name>
<sequence length="164" mass="18761">MANQVLHYDKMVEDALRGVLRQALRASVEGLPGDHHFYITFRTRHPEVQIPDYMRARYPDEMTIVLQHQYWGLEVTEEWFEVTLSFNRINERLHIPFAAVSAFADPSAKFGLQFQGDAELELDPEAEDLAEEELPAEDDEAAAEDDTPAEQGAQVITLDAFRKK</sequence>
<dbReference type="InterPro" id="IPR007481">
    <property type="entry name" value="SspB"/>
</dbReference>
<dbReference type="SUPFAM" id="SSF101738">
    <property type="entry name" value="SspB-like"/>
    <property type="match status" value="1"/>
</dbReference>
<reference evidence="2" key="1">
    <citation type="submission" date="2016-10" db="EMBL/GenBank/DDBJ databases">
        <title>Sequence of Gallionella enrichment culture.</title>
        <authorList>
            <person name="Poehlein A."/>
            <person name="Muehling M."/>
            <person name="Daniel R."/>
        </authorList>
    </citation>
    <scope>NUCLEOTIDE SEQUENCE</scope>
</reference>
<gene>
    <name evidence="2" type="ORF">GALL_117270</name>
</gene>
<evidence type="ECO:0000256" key="1">
    <source>
        <dbReference type="SAM" id="MobiDB-lite"/>
    </source>
</evidence>
<dbReference type="EMBL" id="MLJW01000045">
    <property type="protein sequence ID" value="OIR06254.1"/>
    <property type="molecule type" value="Genomic_DNA"/>
</dbReference>
<accession>A0A1J5T241</accession>
<dbReference type="InterPro" id="IPR036760">
    <property type="entry name" value="SspB-like_sf"/>
</dbReference>
<evidence type="ECO:0000313" key="2">
    <source>
        <dbReference type="EMBL" id="OIR06254.1"/>
    </source>
</evidence>
<comment type="caution">
    <text evidence="2">The sequence shown here is derived from an EMBL/GenBank/DDBJ whole genome shotgun (WGS) entry which is preliminary data.</text>
</comment>
<feature type="compositionally biased region" description="Acidic residues" evidence="1">
    <location>
        <begin position="123"/>
        <end position="148"/>
    </location>
</feature>
<feature type="region of interest" description="Disordered" evidence="1">
    <location>
        <begin position="123"/>
        <end position="164"/>
    </location>
</feature>
<protein>
    <submittedName>
        <fullName evidence="2">Stringent starvation protein B</fullName>
    </submittedName>
</protein>